<dbReference type="Proteomes" id="UP000234681">
    <property type="component" value="Chromosome 10"/>
</dbReference>
<dbReference type="AlphaFoldDB" id="A6HKE9"/>
<reference evidence="1 2" key="1">
    <citation type="submission" date="2005-07" db="EMBL/GenBank/DDBJ databases">
        <authorList>
            <person name="Mural R.J."/>
            <person name="Li P.W."/>
            <person name="Adams M.D."/>
            <person name="Amanatides P.G."/>
            <person name="Baden-Tillson H."/>
            <person name="Barnstead M."/>
            <person name="Chin S.H."/>
            <person name="Dew I."/>
            <person name="Evans C.A."/>
            <person name="Ferriera S."/>
            <person name="Flanigan M."/>
            <person name="Fosler C."/>
            <person name="Glodek A."/>
            <person name="Gu Z."/>
            <person name="Holt R.A."/>
            <person name="Jennings D."/>
            <person name="Kraft C.L."/>
            <person name="Lu F."/>
            <person name="Nguyen T."/>
            <person name="Nusskern D.R."/>
            <person name="Pfannkoch C.M."/>
            <person name="Sitter C."/>
            <person name="Sutton G.G."/>
            <person name="Venter J.C."/>
            <person name="Wang Z."/>
            <person name="Woodage T."/>
            <person name="Zheng X.H."/>
            <person name="Zhong F."/>
        </authorList>
    </citation>
    <scope>NUCLEOTIDE SEQUENCE [LARGE SCALE GENOMIC DNA]</scope>
    <source>
        <strain>BN</strain>
        <strain evidence="2">Sprague-Dawley</strain>
    </source>
</reference>
<gene>
    <name evidence="1" type="ORF">rCG_33955</name>
</gene>
<name>A6HKE9_RAT</name>
<evidence type="ECO:0000313" key="2">
    <source>
        <dbReference type="Proteomes" id="UP000234681"/>
    </source>
</evidence>
<protein>
    <submittedName>
        <fullName evidence="1">RCG33955</fullName>
    </submittedName>
</protein>
<proteinExistence type="predicted"/>
<sequence>MLRPLHLGYSEADRVETRGWWQDDGQGTEKNGRADPLGFAHVEFGYLPDFFVQPWARSR</sequence>
<organism evidence="1 2">
    <name type="scientific">Rattus norvegicus</name>
    <name type="common">Rat</name>
    <dbReference type="NCBI Taxonomy" id="10116"/>
    <lineage>
        <taxon>Eukaryota</taxon>
        <taxon>Metazoa</taxon>
        <taxon>Chordata</taxon>
        <taxon>Craniata</taxon>
        <taxon>Vertebrata</taxon>
        <taxon>Euteleostomi</taxon>
        <taxon>Mammalia</taxon>
        <taxon>Eutheria</taxon>
        <taxon>Euarchontoglires</taxon>
        <taxon>Glires</taxon>
        <taxon>Rodentia</taxon>
        <taxon>Myomorpha</taxon>
        <taxon>Muroidea</taxon>
        <taxon>Muridae</taxon>
        <taxon>Murinae</taxon>
        <taxon>Rattus</taxon>
    </lineage>
</organism>
<evidence type="ECO:0000313" key="1">
    <source>
        <dbReference type="EMBL" id="EDM06504.1"/>
    </source>
</evidence>
<accession>A6HKE9</accession>
<dbReference type="EMBL" id="CH473948">
    <property type="protein sequence ID" value="EDM06504.1"/>
    <property type="molecule type" value="Genomic_DNA"/>
</dbReference>